<organism evidence="3 4">
    <name type="scientific">Penicillium brevicompactum</name>
    <dbReference type="NCBI Taxonomy" id="5074"/>
    <lineage>
        <taxon>Eukaryota</taxon>
        <taxon>Fungi</taxon>
        <taxon>Dikarya</taxon>
        <taxon>Ascomycota</taxon>
        <taxon>Pezizomycotina</taxon>
        <taxon>Eurotiomycetes</taxon>
        <taxon>Eurotiomycetidae</taxon>
        <taxon>Eurotiales</taxon>
        <taxon>Aspergillaceae</taxon>
        <taxon>Penicillium</taxon>
    </lineage>
</organism>
<dbReference type="Proteomes" id="UP001148299">
    <property type="component" value="Unassembled WGS sequence"/>
</dbReference>
<comment type="similarity">
    <text evidence="1">Belongs to the PrpF family.</text>
</comment>
<dbReference type="InterPro" id="IPR007400">
    <property type="entry name" value="PrpF-like"/>
</dbReference>
<name>A0A9W9QRL5_PENBR</name>
<dbReference type="GO" id="GO:0016853">
    <property type="term" value="F:isomerase activity"/>
    <property type="evidence" value="ECO:0007669"/>
    <property type="project" value="UniProtKB-KW"/>
</dbReference>
<accession>A0A9W9QRL5</accession>
<keyword evidence="2" id="KW-0413">Isomerase</keyword>
<dbReference type="Pfam" id="PF04303">
    <property type="entry name" value="PrpF"/>
    <property type="match status" value="1"/>
</dbReference>
<evidence type="ECO:0000256" key="2">
    <source>
        <dbReference type="ARBA" id="ARBA00023235"/>
    </source>
</evidence>
<evidence type="ECO:0000256" key="1">
    <source>
        <dbReference type="ARBA" id="ARBA00007673"/>
    </source>
</evidence>
<dbReference type="PANTHER" id="PTHR43709">
    <property type="entry name" value="ACONITATE ISOMERASE-RELATED"/>
    <property type="match status" value="1"/>
</dbReference>
<keyword evidence="4" id="KW-1185">Reference proteome</keyword>
<sequence>MFKQSLSRLPRSTLSQTNLCSRRSLQTKQNSLPAAYYRGGTSRAVFFNENDLPKDRKDWASIFRNVIGSPDPYGRQLDGMGGGLSSLSKVCIVGPSTHKDADVDYTFVSLGIKNTDVDYSSNCGNMSSAVGPFAFDTKLFSADGTDSASVRIHNTNTGKIIHASFPVIDGEAASSGDFAIDGVAGTAARVQLDFINPAGSVTGKLLPTGEVTDTFDGVKATCIDVGNPCVFVRASDLGVEGNLTPDEITAHPDLLSRLNSIRRQAGVKMGIADELEKVPGSVPKICVVAAPSSDARNVEQKQTPDNVDLLARALSVGQPHKAVPITVALALAAAARVSGSTVSGVVSKDQVDSAGITIGHASGNLMVGANFEADGALTSATVFRTARRLFEGRIFWKNDE</sequence>
<evidence type="ECO:0000313" key="3">
    <source>
        <dbReference type="EMBL" id="KAJ5341339.1"/>
    </source>
</evidence>
<protein>
    <recommendedName>
        <fullName evidence="5">PrpF protein</fullName>
    </recommendedName>
</protein>
<evidence type="ECO:0008006" key="5">
    <source>
        <dbReference type="Google" id="ProtNLM"/>
    </source>
</evidence>
<dbReference type="AlphaFoldDB" id="A0A9W9QRL5"/>
<dbReference type="PANTHER" id="PTHR43709:SF2">
    <property type="entry name" value="DUF453 DOMAIN PROTEIN (AFU_ORTHOLOGUE AFUA_6G00360)"/>
    <property type="match status" value="1"/>
</dbReference>
<evidence type="ECO:0000313" key="4">
    <source>
        <dbReference type="Proteomes" id="UP001148299"/>
    </source>
</evidence>
<dbReference type="Gene3D" id="3.10.310.10">
    <property type="entry name" value="Diaminopimelate Epimerase, Chain A, domain 1"/>
    <property type="match status" value="2"/>
</dbReference>
<dbReference type="SUPFAM" id="SSF54506">
    <property type="entry name" value="Diaminopimelate epimerase-like"/>
    <property type="match status" value="2"/>
</dbReference>
<reference evidence="3" key="1">
    <citation type="submission" date="2022-12" db="EMBL/GenBank/DDBJ databases">
        <authorList>
            <person name="Petersen C."/>
        </authorList>
    </citation>
    <scope>NUCLEOTIDE SEQUENCE</scope>
    <source>
        <strain evidence="3">IBT 35675</strain>
    </source>
</reference>
<reference evidence="3" key="2">
    <citation type="journal article" date="2023" name="IMA Fungus">
        <title>Comparative genomic study of the Penicillium genus elucidates a diverse pangenome and 15 lateral gene transfer events.</title>
        <authorList>
            <person name="Petersen C."/>
            <person name="Sorensen T."/>
            <person name="Nielsen M.R."/>
            <person name="Sondergaard T.E."/>
            <person name="Sorensen J.L."/>
            <person name="Fitzpatrick D.A."/>
            <person name="Frisvad J.C."/>
            <person name="Nielsen K.L."/>
        </authorList>
    </citation>
    <scope>NUCLEOTIDE SEQUENCE</scope>
    <source>
        <strain evidence="3">IBT 35675</strain>
    </source>
</reference>
<comment type="caution">
    <text evidence="3">The sequence shown here is derived from an EMBL/GenBank/DDBJ whole genome shotgun (WGS) entry which is preliminary data.</text>
</comment>
<gene>
    <name evidence="3" type="ORF">N7541_010463</name>
</gene>
<proteinExistence type="inferred from homology"/>
<dbReference type="EMBL" id="JAPZBR010000008">
    <property type="protein sequence ID" value="KAJ5341339.1"/>
    <property type="molecule type" value="Genomic_DNA"/>
</dbReference>